<dbReference type="PANTHER" id="PTHR46796">
    <property type="entry name" value="HTH-TYPE TRANSCRIPTIONAL ACTIVATOR RHAS-RELATED"/>
    <property type="match status" value="1"/>
</dbReference>
<comment type="caution">
    <text evidence="5">The sequence shown here is derived from an EMBL/GenBank/DDBJ whole genome shotgun (WGS) entry which is preliminary data.</text>
</comment>
<evidence type="ECO:0000256" key="3">
    <source>
        <dbReference type="ARBA" id="ARBA00023163"/>
    </source>
</evidence>
<evidence type="ECO:0000313" key="6">
    <source>
        <dbReference type="Proteomes" id="UP000004095"/>
    </source>
</evidence>
<evidence type="ECO:0000256" key="1">
    <source>
        <dbReference type="ARBA" id="ARBA00023015"/>
    </source>
</evidence>
<dbReference type="PROSITE" id="PS01124">
    <property type="entry name" value="HTH_ARAC_FAMILY_2"/>
    <property type="match status" value="1"/>
</dbReference>
<name>A2A068_MICM2</name>
<evidence type="ECO:0000313" key="5">
    <source>
        <dbReference type="EMBL" id="EAY23983.1"/>
    </source>
</evidence>
<keyword evidence="6" id="KW-1185">Reference proteome</keyword>
<feature type="domain" description="HTH araC/xylS-type" evidence="4">
    <location>
        <begin position="8"/>
        <end position="108"/>
    </location>
</feature>
<dbReference type="InterPro" id="IPR018060">
    <property type="entry name" value="HTH_AraC"/>
</dbReference>
<dbReference type="Pfam" id="PF12833">
    <property type="entry name" value="HTH_18"/>
    <property type="match status" value="1"/>
</dbReference>
<sequence length="120" mass="14046">MFTSTTDNYLLTFTHSLLCEKNQPLAQVSCQTGYSQKHFIQLYKKIAGISPKKHQRLHRVNRAIELLQRKAQFSYTDIAHLCHFYDQAHFINEFRYFTGLSPSQYLSLPLSYPHVITYSA</sequence>
<protein>
    <submittedName>
        <fullName evidence="5">Transcriptional regulator, AraC family protein</fullName>
    </submittedName>
</protein>
<evidence type="ECO:0000256" key="2">
    <source>
        <dbReference type="ARBA" id="ARBA00023125"/>
    </source>
</evidence>
<dbReference type="Proteomes" id="UP000004095">
    <property type="component" value="Unassembled WGS sequence"/>
</dbReference>
<dbReference type="GO" id="GO:0003700">
    <property type="term" value="F:DNA-binding transcription factor activity"/>
    <property type="evidence" value="ECO:0007669"/>
    <property type="project" value="InterPro"/>
</dbReference>
<dbReference type="Gene3D" id="1.10.10.60">
    <property type="entry name" value="Homeodomain-like"/>
    <property type="match status" value="2"/>
</dbReference>
<evidence type="ECO:0000259" key="4">
    <source>
        <dbReference type="PROSITE" id="PS01124"/>
    </source>
</evidence>
<gene>
    <name evidence="5" type="ORF">M23134_01817</name>
</gene>
<dbReference type="EMBL" id="AAWS01000092">
    <property type="protein sequence ID" value="EAY23983.1"/>
    <property type="molecule type" value="Genomic_DNA"/>
</dbReference>
<dbReference type="SUPFAM" id="SSF46689">
    <property type="entry name" value="Homeodomain-like"/>
    <property type="match status" value="2"/>
</dbReference>
<reference evidence="5 6" key="1">
    <citation type="submission" date="2007-01" db="EMBL/GenBank/DDBJ databases">
        <authorList>
            <person name="Haygood M."/>
            <person name="Podell S."/>
            <person name="Anderson C."/>
            <person name="Hopkinson B."/>
            <person name="Roe K."/>
            <person name="Barbeau K."/>
            <person name="Gaasterland T."/>
            <person name="Ferriera S."/>
            <person name="Johnson J."/>
            <person name="Kravitz S."/>
            <person name="Beeson K."/>
            <person name="Sutton G."/>
            <person name="Rogers Y.-H."/>
            <person name="Friedman R."/>
            <person name="Frazier M."/>
            <person name="Venter J.C."/>
        </authorList>
    </citation>
    <scope>NUCLEOTIDE SEQUENCE [LARGE SCALE GENOMIC DNA]</scope>
    <source>
        <strain evidence="5 6">ATCC 23134</strain>
    </source>
</reference>
<dbReference type="AlphaFoldDB" id="A2A068"/>
<dbReference type="SMART" id="SM00342">
    <property type="entry name" value="HTH_ARAC"/>
    <property type="match status" value="1"/>
</dbReference>
<dbReference type="InterPro" id="IPR050204">
    <property type="entry name" value="AraC_XylS_family_regulators"/>
</dbReference>
<keyword evidence="1" id="KW-0805">Transcription regulation</keyword>
<keyword evidence="2" id="KW-0238">DNA-binding</keyword>
<organism evidence="5 6">
    <name type="scientific">Microscilla marina ATCC 23134</name>
    <dbReference type="NCBI Taxonomy" id="313606"/>
    <lineage>
        <taxon>Bacteria</taxon>
        <taxon>Pseudomonadati</taxon>
        <taxon>Bacteroidota</taxon>
        <taxon>Cytophagia</taxon>
        <taxon>Cytophagales</taxon>
        <taxon>Microscillaceae</taxon>
        <taxon>Microscilla</taxon>
    </lineage>
</organism>
<accession>A2A068</accession>
<dbReference type="PANTHER" id="PTHR46796:SF13">
    <property type="entry name" value="HTH-TYPE TRANSCRIPTIONAL ACTIVATOR RHAS"/>
    <property type="match status" value="1"/>
</dbReference>
<dbReference type="GO" id="GO:0043565">
    <property type="term" value="F:sequence-specific DNA binding"/>
    <property type="evidence" value="ECO:0007669"/>
    <property type="project" value="InterPro"/>
</dbReference>
<dbReference type="InterPro" id="IPR009057">
    <property type="entry name" value="Homeodomain-like_sf"/>
</dbReference>
<proteinExistence type="predicted"/>
<dbReference type="eggNOG" id="COG2207">
    <property type="taxonomic scope" value="Bacteria"/>
</dbReference>
<keyword evidence="3" id="KW-0804">Transcription</keyword>